<feature type="compositionally biased region" description="Low complexity" evidence="1">
    <location>
        <begin position="11"/>
        <end position="22"/>
    </location>
</feature>
<sequence>MPSSTPPSVQPAPSLQSLPSSAVGQSTRIDVREIKSKIFKRIGPERARKYFQHLERFLSSRLSKNEFEKLCLVALGRENLPLHNHLIRSIIHNASRACGPPVINDPKLVRGATSSGHTLVPPVWDNGVALNQDVKENKPSSRGETALTQKSSLNHCETIIQENGVHHLNDLKRCTQLQKDGHVEPLIKRPRMEKEPLSVHSLHSNGSALPSGENLGQEIIHQSQGPVQAPLGIQLRPGSFSGAQKPLSLASFSSKDTSDTCIEFGELRDTLSVKKRMDKIAESEGLEGVSIGCANLLNNGIDVFIKQLIGSCSELVTARSQRGKLRNEALKQHLRRKLINGVSLQNHIPGQGGIIPPETNSISMQDLKAVMELNPRLLGVNASLLLEKINSYD</sequence>
<dbReference type="AlphaFoldDB" id="A0ABC9CF48"/>
<feature type="compositionally biased region" description="Pro residues" evidence="1">
    <location>
        <begin position="1"/>
        <end position="10"/>
    </location>
</feature>
<dbReference type="PANTHER" id="PTHR21277">
    <property type="entry name" value="TRANSCRIPTIONAL ADAPTER 1"/>
    <property type="match status" value="1"/>
</dbReference>
<dbReference type="CDD" id="cd22933">
    <property type="entry name" value="HFD_HFI1"/>
    <property type="match status" value="1"/>
</dbReference>
<dbReference type="Proteomes" id="UP001497457">
    <property type="component" value="Chromosome 29rd"/>
</dbReference>
<evidence type="ECO:0000313" key="3">
    <source>
        <dbReference type="Proteomes" id="UP001497457"/>
    </source>
</evidence>
<gene>
    <name evidence="2" type="ORF">URODEC1_LOCUS74034</name>
</gene>
<evidence type="ECO:0000313" key="2">
    <source>
        <dbReference type="EMBL" id="CAL5017991.1"/>
    </source>
</evidence>
<keyword evidence="3" id="KW-1185">Reference proteome</keyword>
<dbReference type="InterPro" id="IPR024738">
    <property type="entry name" value="Hfi1/Tada1"/>
</dbReference>
<proteinExistence type="predicted"/>
<dbReference type="PANTHER" id="PTHR21277:SF22">
    <property type="entry name" value="TRANSCRIPTIONAL REGULATOR OF RNA POLII SAGA SUBUNIT"/>
    <property type="match status" value="1"/>
</dbReference>
<protein>
    <submittedName>
        <fullName evidence="2">Uncharacterized protein</fullName>
    </submittedName>
</protein>
<reference evidence="3" key="1">
    <citation type="submission" date="2024-06" db="EMBL/GenBank/DDBJ databases">
        <authorList>
            <person name="Ryan C."/>
        </authorList>
    </citation>
    <scope>NUCLEOTIDE SEQUENCE [LARGE SCALE GENOMIC DNA]</scope>
</reference>
<name>A0ABC9CF48_9POAL</name>
<accession>A0ABC9CF48</accession>
<dbReference type="EMBL" id="OZ075139">
    <property type="protein sequence ID" value="CAL5017991.1"/>
    <property type="molecule type" value="Genomic_DNA"/>
</dbReference>
<organism evidence="2 3">
    <name type="scientific">Urochloa decumbens</name>
    <dbReference type="NCBI Taxonomy" id="240449"/>
    <lineage>
        <taxon>Eukaryota</taxon>
        <taxon>Viridiplantae</taxon>
        <taxon>Streptophyta</taxon>
        <taxon>Embryophyta</taxon>
        <taxon>Tracheophyta</taxon>
        <taxon>Spermatophyta</taxon>
        <taxon>Magnoliopsida</taxon>
        <taxon>Liliopsida</taxon>
        <taxon>Poales</taxon>
        <taxon>Poaceae</taxon>
        <taxon>PACMAD clade</taxon>
        <taxon>Panicoideae</taxon>
        <taxon>Panicodae</taxon>
        <taxon>Paniceae</taxon>
        <taxon>Melinidinae</taxon>
        <taxon>Urochloa</taxon>
    </lineage>
</organism>
<reference evidence="2 3" key="2">
    <citation type="submission" date="2024-10" db="EMBL/GenBank/DDBJ databases">
        <authorList>
            <person name="Ryan C."/>
        </authorList>
    </citation>
    <scope>NUCLEOTIDE SEQUENCE [LARGE SCALE GENOMIC DNA]</scope>
</reference>
<feature type="region of interest" description="Disordered" evidence="1">
    <location>
        <begin position="1"/>
        <end position="22"/>
    </location>
</feature>
<dbReference type="Pfam" id="PF12767">
    <property type="entry name" value="SAGA-Tad1"/>
    <property type="match status" value="1"/>
</dbReference>
<evidence type="ECO:0000256" key="1">
    <source>
        <dbReference type="SAM" id="MobiDB-lite"/>
    </source>
</evidence>